<evidence type="ECO:0000313" key="3">
    <source>
        <dbReference type="EMBL" id="CAK0839498.1"/>
    </source>
</evidence>
<keyword evidence="4" id="KW-1185">Reference proteome</keyword>
<evidence type="ECO:0000256" key="2">
    <source>
        <dbReference type="SAM" id="MobiDB-lite"/>
    </source>
</evidence>
<dbReference type="Proteomes" id="UP001189429">
    <property type="component" value="Unassembled WGS sequence"/>
</dbReference>
<gene>
    <name evidence="3" type="ORF">PCOR1329_LOCUS35167</name>
</gene>
<evidence type="ECO:0000313" key="4">
    <source>
        <dbReference type="Proteomes" id="UP001189429"/>
    </source>
</evidence>
<organism evidence="3 4">
    <name type="scientific">Prorocentrum cordatum</name>
    <dbReference type="NCBI Taxonomy" id="2364126"/>
    <lineage>
        <taxon>Eukaryota</taxon>
        <taxon>Sar</taxon>
        <taxon>Alveolata</taxon>
        <taxon>Dinophyceae</taxon>
        <taxon>Prorocentrales</taxon>
        <taxon>Prorocentraceae</taxon>
        <taxon>Prorocentrum</taxon>
    </lineage>
</organism>
<proteinExistence type="predicted"/>
<feature type="region of interest" description="Disordered" evidence="2">
    <location>
        <begin position="969"/>
        <end position="990"/>
    </location>
</feature>
<accession>A0ABN9T3K1</accession>
<evidence type="ECO:0000256" key="1">
    <source>
        <dbReference type="SAM" id="Coils"/>
    </source>
</evidence>
<dbReference type="EMBL" id="CAUYUJ010014299">
    <property type="protein sequence ID" value="CAK0839498.1"/>
    <property type="molecule type" value="Genomic_DNA"/>
</dbReference>
<reference evidence="3" key="1">
    <citation type="submission" date="2023-10" db="EMBL/GenBank/DDBJ databases">
        <authorList>
            <person name="Chen Y."/>
            <person name="Shah S."/>
            <person name="Dougan E. K."/>
            <person name="Thang M."/>
            <person name="Chan C."/>
        </authorList>
    </citation>
    <scope>NUCLEOTIDE SEQUENCE [LARGE SCALE GENOMIC DNA]</scope>
</reference>
<protein>
    <recommendedName>
        <fullName evidence="5">Methyltransferase domain-containing protein</fullName>
    </recommendedName>
</protein>
<keyword evidence="1" id="KW-0175">Coiled coil</keyword>
<feature type="coiled-coil region" evidence="1">
    <location>
        <begin position="811"/>
        <end position="866"/>
    </location>
</feature>
<evidence type="ECO:0008006" key="5">
    <source>
        <dbReference type="Google" id="ProtNLM"/>
    </source>
</evidence>
<sequence>MRLSHLRGIGLDVVEAATGPVGEDAGGDAGAPASEPGRAAPRPKISSASFGGWLEGLLAEGELGARYPAACRSVAGVACSWRDRFPGPLWARLARDGCSTLIKESREAVPVVAFVQKRVAELSPEDGPVTILDLCSGLGFLGMLLVELLPPERVHVCVLVDQAWPLKGAPPRDADGGEESRRKRTRLNWDHVYGLPWPAPLTTRRSDLKLPSTHKQMLEKILEPAPGPVFVLGIHLCGLLSIRAVETFNRGPKCAGLVLKPCCLPCQEYAKSRTNWRLGAHSFAATEVAMWGKYNKNQWHGPAKHTLASRFRCWADNLYRGIVADAKSYERVPLVEGHYQDAYLFAERDFSPDAPPPPPSLEEDGPALVRQILAASAPADVLGVSADASGRALHRRFAALSRSIGLLMPEMPEAEEAFIRLKVAYDGLRAEKRESVGWPDVQQRVPLEALPIEAESDAERLGAEVSELDASIDEWAAQGKKAREIRQEERGKYAKEHEDYAASIVALERAIQVLKSRTDPVRGEALVQEFAASVPRVARALRPLLLQEDSGAEELAGPPAANAYEFQSSGIVDMLEKIRHRFQEEQDVLQKEEMNRRHNYELVTQQLADDTQYAEKVRAEKVQTKAGLLAGAADDKGALGETQASKEADETYLSDTVSMCHQKSHDYEERQVLRAEELEALKKAIDIISSSKVSGAADRHLPSALLASPEPRHAWASLAQLRSSSGGGGGPAQRRAAALLGRAARRSGSGLLQAPRGQRGGGDPFVKVRQMIKDLLVKLMEEANAEADHKGWCDTELATNKQTRDTASADVTDLTAKVEELSALETKLTQEIEDLSQAIVEIEAAMKKAQEERANEKTANEGTIEEAKVAQQAVVEAIRMLREFYQRAAEATSLAQQTPGADSPYVFDEPYQGMQGSKGGIIGMMEVIQSDFARLESKTSTAEEEAQREFVEFVEKSETDRAVKDREMRHRGFAKDRASRDLRQTKKDLESSQKELTAALEYYEKLKPSCIDLGNSYEERVVRRREEIQSLQEALAILNGNDLPTSS</sequence>
<comment type="caution">
    <text evidence="3">The sequence shown here is derived from an EMBL/GenBank/DDBJ whole genome shotgun (WGS) entry which is preliminary data.</text>
</comment>
<name>A0ABN9T3K1_9DINO</name>
<feature type="region of interest" description="Disordered" evidence="2">
    <location>
        <begin position="20"/>
        <end position="44"/>
    </location>
</feature>